<keyword evidence="1" id="KW-0732">Signal</keyword>
<evidence type="ECO:0000313" key="3">
    <source>
        <dbReference type="Proteomes" id="UP000297635"/>
    </source>
</evidence>
<protein>
    <submittedName>
        <fullName evidence="2">Uncharacterized protein</fullName>
    </submittedName>
</protein>
<gene>
    <name evidence="2" type="ORF">EZ315_01155</name>
</gene>
<organism evidence="2 3">
    <name type="scientific">Duncaniella freteri</name>
    <dbReference type="NCBI Taxonomy" id="2530391"/>
    <lineage>
        <taxon>Bacteria</taxon>
        <taxon>Pseudomonadati</taxon>
        <taxon>Bacteroidota</taxon>
        <taxon>Bacteroidia</taxon>
        <taxon>Bacteroidales</taxon>
        <taxon>Muribaculaceae</taxon>
        <taxon>Duncaniella</taxon>
    </lineage>
</organism>
<accession>A0A4Z0V2K2</accession>
<feature type="signal peptide" evidence="1">
    <location>
        <begin position="1"/>
        <end position="20"/>
    </location>
</feature>
<name>A0A4Z0V2K2_9BACT</name>
<comment type="caution">
    <text evidence="2">The sequence shown here is derived from an EMBL/GenBank/DDBJ whole genome shotgun (WGS) entry which is preliminary data.</text>
</comment>
<dbReference type="Proteomes" id="UP000297635">
    <property type="component" value="Unassembled WGS sequence"/>
</dbReference>
<evidence type="ECO:0000313" key="2">
    <source>
        <dbReference type="EMBL" id="TGG39386.1"/>
    </source>
</evidence>
<evidence type="ECO:0000256" key="1">
    <source>
        <dbReference type="SAM" id="SignalP"/>
    </source>
</evidence>
<dbReference type="EMBL" id="SJSA01000001">
    <property type="protein sequence ID" value="TGG39386.1"/>
    <property type="molecule type" value="Genomic_DNA"/>
</dbReference>
<sequence>MGKKIIFTALFALTTILAQAQQIKVEYENKISSLPELIQQYFEMQKVQHSRLMIKGNFNGKRAKIGKVICDKGSFIEREMLADYVHFILVDSIETLDFMAIPYGKDSIRISCFYPSNYNRVIFNDTVRIDNMKILLETFTSGDGPDIPIIAYSMGIPIKDGTWYCGLRDSGVEPRKWHEKYGIDGYIFYTIRLEEDTPPDNKMPIYIKIAKQDAHAIHQQ</sequence>
<feature type="chain" id="PRO_5021361684" evidence="1">
    <location>
        <begin position="21"/>
        <end position="220"/>
    </location>
</feature>
<keyword evidence="3" id="KW-1185">Reference proteome</keyword>
<reference evidence="2 3" key="1">
    <citation type="submission" date="2019-02" db="EMBL/GenBank/DDBJ databases">
        <title>Isolation and identification of novel species under the genus Muribaculum.</title>
        <authorList>
            <person name="Miyake S."/>
            <person name="Ding Y."/>
            <person name="Low A."/>
            <person name="Soh M."/>
            <person name="Seedorf H."/>
        </authorList>
    </citation>
    <scope>NUCLEOTIDE SEQUENCE [LARGE SCALE GENOMIC DNA]</scope>
    <source>
        <strain evidence="2 3">TLL-A3</strain>
    </source>
</reference>
<dbReference type="GeneID" id="82148379"/>
<proteinExistence type="predicted"/>
<dbReference type="AlphaFoldDB" id="A0A4Z0V2K2"/>
<dbReference type="RefSeq" id="WP_135469904.1">
    <property type="nucleotide sequence ID" value="NZ_CASJDB010000035.1"/>
</dbReference>